<comment type="caution">
    <text evidence="2">The sequence shown here is derived from an EMBL/GenBank/DDBJ whole genome shotgun (WGS) entry which is preliminary data.</text>
</comment>
<dbReference type="VEuPathDB" id="TriTrypDB:LdCL_340048700"/>
<dbReference type="InterPro" id="IPR057466">
    <property type="entry name" value="CFAP46_TPR"/>
</dbReference>
<protein>
    <submittedName>
        <fullName evidence="2">Uncharacterized protein</fullName>
    </submittedName>
</protein>
<gene>
    <name evidence="2" type="ORF">CGC21_27245</name>
</gene>
<name>A0A504WY75_LEIDO</name>
<evidence type="ECO:0000256" key="1">
    <source>
        <dbReference type="SAM" id="MobiDB-lite"/>
    </source>
</evidence>
<proteinExistence type="predicted"/>
<reference evidence="3" key="1">
    <citation type="submission" date="2019-02" db="EMBL/GenBank/DDBJ databases">
        <title>FDA dAtabase for Regulatory Grade micrObial Sequences (FDA-ARGOS): Supporting development and validation of Infectious Disease Dx tests.</title>
        <authorList>
            <person name="Duncan R."/>
            <person name="Fisher C."/>
            <person name="Tallon L."/>
            <person name="Sadzewicz L."/>
            <person name="Sengamalay N."/>
            <person name="Ott S."/>
            <person name="Godinez A."/>
            <person name="Nagaraj S."/>
            <person name="Vavikolanu K."/>
            <person name="Nadendla S."/>
            <person name="Aluvathingal J."/>
            <person name="Sichtig H."/>
        </authorList>
    </citation>
    <scope>NUCLEOTIDE SEQUENCE [LARGE SCALE GENOMIC DNA]</scope>
    <source>
        <strain evidence="3">FDAARGOS_361</strain>
    </source>
</reference>
<dbReference type="EMBL" id="RHLC01000004">
    <property type="protein sequence ID" value="TPP40295.1"/>
    <property type="molecule type" value="Genomic_DNA"/>
</dbReference>
<dbReference type="Proteomes" id="UP000318447">
    <property type="component" value="Unassembled WGS sequence"/>
</dbReference>
<sequence>MTSWKDRIAAMLFFRDPEEALTAEKMRNAEAMAKTTEVRLQHNQDEREVKEKMLQLENGIKAQRERYARQAAPMLKEFDDIAISQHYYQEVGNSVAAQETFVDQMAQRETHQFGYISKKLISVSLNFEALRQQMRSGKPFARELKATLDDAESEDLNAMSEPLRAFADRGVPESTLVRAAAFDLARSIEETGKAPVQQPVLGWLDLLKFRTAFSPSTVDQNEVRARRTAAQFTRYIEQRQYARALALAEEVDTWTRNEHDAAVEYFNNSYRSFRQATLPVITAEIFLAYAAASLNAQSLPSPVAVQPPRTENVIFLTTRAMAGNTSHVKQLLSTARMYRRSDMLHDIVCEVRDAEMTTSRFSAELRVLCAEVAVELKQWSAAAELLKGLGAAQETRLLAVRRAFCEVLVSLHHVDENTSLTEDEKVQEYVAGAASALQALAEAVEVWPDSLDAVLTGIRTLWLIASPLLSAGHEADVCDAVAFLATLHQQLHIGGGYTLVQWLVRAALCLRAAERPNDALTRFSAALEAAALMGNQRLFVQVLRLAAGVILVKEKANVSSKTRSDLLPSYRNRPVHFAVLLTHLVLGGCLEMEACKEDLQSAYHTLSDVADVAQQPPETGASAPRGRKKQAAVKLPPAIRLVDTFAVTESDVIDEVKSDLLLCISLHGTLSPEQVEELEQKRSSSNHRVRSFAAFALVVRESHRHGLRGLGKCADASSISAAHRAELRTLAGELVDVLKNTNTIHDESERQHTLRTGASLLWNLVLPFLQTSTMGDAQAALAAVADVSQAFMPALRKLFLQVTTQQCHTAFEEDNRSVLHQLLPMLQRECQRGEVDGAAPACLFRLQWLQHQMAIREEPESSLTSQEDRCLFAIEQCRGIANPLKRVSVIKTAFRHLPSIVEENDAHTTVAEASELQMAAPAGGALCTRRSTVQLYRELLELCMQDLSASLYAVAMAVAEALRGLPCPLPGAGAADIEEVRAAASLHAATILARQLEEAEPHGAQKDVRSASVADHRTAAIEESENRLAALLIEAAQRGAEVESRRSGSGGWIAANACVAFLKWKKLSYERGEYRAHLAELLDLQKLYTALYEHDQVQDVELLSDLTTSSVLGLVAEYLETSNPPAGAGTSPLATQMGRDGFAAHVRRLRMCANCEPSNVQLRRAHAMCLEALQIIPGVKQKWFLAMLSPALARLVGDKPRFSPHPQEQLFILLGILAGPSAVSEKVALLINDARPLLRKDPCVRLCAWVAAVATQLGQEEVALECCEVADRLYASNRLGWGSLLEMPSPFSPGGGALAAPGKTTDSGSHKKASMEPALAQLDGQTTFSKPDAEDWEAYAELLYIKAQVGVQHLHGLVSVARNRAVQLLLTNCVNAAIAAVQGPAASKVEHITNAYTLYYTFLRTTRISLETATFVLPSLRMLLSKALLAQLPKRSWSDSFTEVVYQLSCVLVHVSLSSEQDDDARQLVAVLRHLRELLPPRYQKSLKDRELTEVCYRNPSIDDFLQRSKNMEAELQARGWMIVALASKDITGEAEAFALALAASQGGSLATAQCLFENAYAATLRRGDSTPLAQVTRHLQEALRTLEGLPAAAPLLQSLEETDRWHATLADASLTATFLRSQPQRHCPHNGDVAGEVAEAARGERQAAPLKASVKAHSTKITGVTFHHAFLGLRIVSLLFRTTPSHDVVEVGAASVKAAKYAPAPASRRDCAKVMLDYVSCLWHLSAKWLCEGAADEETVALKLPIDTSLYYNYAEPSAAAQRLRRCVPDEEFKLNTEGLWQCLLDLGDYLARTGDEPHSFMVYSWVRFSVALAFGGARGDSRCGLVQRLCNWKMCAAAASSGLSDDPYVAALNQLADTRSLVEEAVKRDVEGKCVSPSSEAAMVVSECEVRIHLGQTEQAATLAEDVLCRGLECASWNTAATRARALRVRARHEAICLRYGDALRTLQQAFQLIGAATPSSAPTVISVPLWTELCSDRLAVLMDSQATAEAVQWAGTVRQQLHQWRAAASPSAMQVDTTHTACLRADVEDALELWISRLVTTLTPQVPVGDALSHPTACSPPEHRRADTEELLRELLLVAEGPTTLHSCLYTTHAKWHVRDRVTPQWLAQHSAKVDDVRTRLLVLLAEMRVLDELSLRLQTARASCKVGVGSPGQGEVDAATATSMSFWQGALVYWTAIDRLEASELASYLLVAFRHLSMEDLQLPTSSAPAHCEREVLRFIRGAASSSCAATVERAPHAEEQAVMVGARWQRDGARETDELRQALQHYSVTDARAQYIMDVSAVPALLEKAAAHCRQWPHTRLAAAIVVAVAQVEVLQRVENQLEQCDDLVGEELQAQTHALLTAAWSRARLIPARIEKPGSRMRKGVPAGKQRKLSEPTSSAPVRPLTEEEAALLQRISRGIQVAVHHGHLDAAADLSDALSHLAVLLERPHIAAAAAERTQANQLVGLLWRSCVHEMADGAEGRLWRQMLAVQPLFTNCTSYMQLAGQIVTATPMRRGLRSCSLLCVQAEEEVAAVASTAPGKGGHATEVSPYAVDSAVLSVAMGNYRTGFCIVTLRHPDGAVEGRRRHVPQQTWATLAATLQRIETQKQEQLGSADDVGIDAAEERVTAEDLSSMLEELNAVALGLFGEFQASLQQYCEKTPLYLCLAPELQPFPWEQTCVLSCCSVVLRELGAAAVVSRTGELQRSGKRSLQHPTKPAGPSFTKGSSAGPLVCLVDLFGDHRESVPAICGTDQSKSKVPPQCLLTCSSAGVPPDATYLTWMLRNTAPGALIVNMCGSLTDALPWSYLASLTFTQLHSVVLADGAFNTSSQWREEQFRLLASATRIGKAGSPPSHPRWMTQTLFLLRGAKFVAANALPCSPCVTDALARRCLSSASSGKALVEQLRGKSRDTKMPFVTLYGVLLGSGPSKAKA</sequence>
<feature type="region of interest" description="Disordered" evidence="1">
    <location>
        <begin position="2364"/>
        <end position="2390"/>
    </location>
</feature>
<dbReference type="VEuPathDB" id="TriTrypDB:LdBPK_343940.1"/>
<dbReference type="Pfam" id="PF25439">
    <property type="entry name" value="TPR_CFAP46_N"/>
    <property type="match status" value="1"/>
</dbReference>
<dbReference type="VEuPathDB" id="TriTrypDB:LDHU3_34.6240"/>
<feature type="region of interest" description="Disordered" evidence="1">
    <location>
        <begin position="2692"/>
        <end position="2711"/>
    </location>
</feature>
<dbReference type="VEuPathDB" id="TriTrypDB:LdBPK_343930.1"/>
<dbReference type="VEuPathDB" id="TriTrypDB:LDHU3_34.6250"/>
<accession>A0A504WY75</accession>
<organism evidence="2 3">
    <name type="scientific">Leishmania donovani</name>
    <dbReference type="NCBI Taxonomy" id="5661"/>
    <lineage>
        <taxon>Eukaryota</taxon>
        <taxon>Discoba</taxon>
        <taxon>Euglenozoa</taxon>
        <taxon>Kinetoplastea</taxon>
        <taxon>Metakinetoplastina</taxon>
        <taxon>Trypanosomatida</taxon>
        <taxon>Trypanosomatidae</taxon>
        <taxon>Leishmaniinae</taxon>
        <taxon>Leishmania</taxon>
    </lineage>
</organism>
<evidence type="ECO:0000313" key="3">
    <source>
        <dbReference type="Proteomes" id="UP000318447"/>
    </source>
</evidence>
<evidence type="ECO:0000313" key="2">
    <source>
        <dbReference type="EMBL" id="TPP40295.1"/>
    </source>
</evidence>
<dbReference type="VEuPathDB" id="TriTrypDB:LdCL_340048800"/>